<evidence type="ECO:0000256" key="6">
    <source>
        <dbReference type="SAM" id="Phobius"/>
    </source>
</evidence>
<dbReference type="Proteomes" id="UP001479436">
    <property type="component" value="Unassembled WGS sequence"/>
</dbReference>
<comment type="subcellular location">
    <subcellularLocation>
        <location evidence="1">Membrane</location>
        <topology evidence="1">Multi-pass membrane protein</topology>
    </subcellularLocation>
</comment>
<evidence type="ECO:0000256" key="4">
    <source>
        <dbReference type="ARBA" id="ARBA00022989"/>
    </source>
</evidence>
<dbReference type="EMBL" id="JASJQH010000348">
    <property type="protein sequence ID" value="KAK9764896.1"/>
    <property type="molecule type" value="Genomic_DNA"/>
</dbReference>
<feature type="transmembrane region" description="Helical" evidence="6">
    <location>
        <begin position="425"/>
        <end position="447"/>
    </location>
</feature>
<dbReference type="PROSITE" id="PS50850">
    <property type="entry name" value="MFS"/>
    <property type="match status" value="1"/>
</dbReference>
<dbReference type="PANTHER" id="PTHR43791:SF19">
    <property type="entry name" value="TRANSPORTER, PUTATIVE (AFU_ORTHOLOGUE AFUA_1G01812)-RELATED"/>
    <property type="match status" value="1"/>
</dbReference>
<feature type="transmembrane region" description="Helical" evidence="6">
    <location>
        <begin position="166"/>
        <end position="187"/>
    </location>
</feature>
<evidence type="ECO:0000256" key="5">
    <source>
        <dbReference type="ARBA" id="ARBA00023136"/>
    </source>
</evidence>
<feature type="transmembrane region" description="Helical" evidence="6">
    <location>
        <begin position="76"/>
        <end position="94"/>
    </location>
</feature>
<feature type="transmembrane region" description="Helical" evidence="6">
    <location>
        <begin position="106"/>
        <end position="129"/>
    </location>
</feature>
<reference evidence="8 9" key="1">
    <citation type="submission" date="2023-04" db="EMBL/GenBank/DDBJ databases">
        <title>Genome of Basidiobolus ranarum AG-B5.</title>
        <authorList>
            <person name="Stajich J.E."/>
            <person name="Carter-House D."/>
            <person name="Gryganskyi A."/>
        </authorList>
    </citation>
    <scope>NUCLEOTIDE SEQUENCE [LARGE SCALE GENOMIC DNA]</scope>
    <source>
        <strain evidence="8 9">AG-B5</strain>
    </source>
</reference>
<sequence>MAGEKVSKDAVYEEKGFSLDFTSDPIAEKALVRKLDKRLIPFLSLLYLCSFLDRVNIGNAKLAHIDKDLALTNNEFNWSLSIFFIGYVLFEVPSNIMLKKIGPSRWIPIVMIAWSVVMMCMAAVSNAAGLLASRFFLGLAEAGLFPGVIFYLSLWYTRQEQALRIALFFSAATIAGAFGGVLAYGIIQMGGVLDLTGWQWIFIIEGIPTFLLAFVSYYYLPDFPESASFLNEEERQLLMARLKHDAGVASETEFSWKQFKDAFVDWKIYMHMIVYIAASTPLYSLSLFLPSIVSGMGFTSLTAQLMSAPPYVVACILTIIVSFHADRKRERGLHIAVWMFVGMIGYLLLIVLKNRGSAALYVAAIITTTGVFANIPSMLSWFTNNIGGHTKRGVASALIISFGNIGGALGGQIYRADDAPFYPRGHAICLACMALGWVSALVFKWLLIRENRRRDNLTPEQHQKECNQIEPADWHPDFRYIS</sequence>
<feature type="transmembrane region" description="Helical" evidence="6">
    <location>
        <begin position="394"/>
        <end position="413"/>
    </location>
</feature>
<feature type="transmembrane region" description="Helical" evidence="6">
    <location>
        <begin position="199"/>
        <end position="220"/>
    </location>
</feature>
<evidence type="ECO:0000313" key="8">
    <source>
        <dbReference type="EMBL" id="KAK9764896.1"/>
    </source>
</evidence>
<evidence type="ECO:0000256" key="3">
    <source>
        <dbReference type="ARBA" id="ARBA00022692"/>
    </source>
</evidence>
<feature type="transmembrane region" description="Helical" evidence="6">
    <location>
        <begin position="268"/>
        <end position="289"/>
    </location>
</feature>
<dbReference type="InterPro" id="IPR036259">
    <property type="entry name" value="MFS_trans_sf"/>
</dbReference>
<dbReference type="SUPFAM" id="SSF103473">
    <property type="entry name" value="MFS general substrate transporter"/>
    <property type="match status" value="1"/>
</dbReference>
<dbReference type="Pfam" id="PF07690">
    <property type="entry name" value="MFS_1"/>
    <property type="match status" value="1"/>
</dbReference>
<protein>
    <recommendedName>
        <fullName evidence="7">Major facilitator superfamily (MFS) profile domain-containing protein</fullName>
    </recommendedName>
</protein>
<name>A0ABR2WTS7_9FUNG</name>
<evidence type="ECO:0000313" key="9">
    <source>
        <dbReference type="Proteomes" id="UP001479436"/>
    </source>
</evidence>
<feature type="domain" description="Major facilitator superfamily (MFS) profile" evidence="7">
    <location>
        <begin position="39"/>
        <end position="452"/>
    </location>
</feature>
<dbReference type="CDD" id="cd17327">
    <property type="entry name" value="MFS_FEN2_like"/>
    <property type="match status" value="1"/>
</dbReference>
<feature type="transmembrane region" description="Helical" evidence="6">
    <location>
        <begin position="135"/>
        <end position="154"/>
    </location>
</feature>
<dbReference type="Gene3D" id="1.20.1250.20">
    <property type="entry name" value="MFS general substrate transporter like domains"/>
    <property type="match status" value="2"/>
</dbReference>
<dbReference type="InterPro" id="IPR020846">
    <property type="entry name" value="MFS_dom"/>
</dbReference>
<feature type="transmembrane region" description="Helical" evidence="6">
    <location>
        <begin position="358"/>
        <end position="382"/>
    </location>
</feature>
<evidence type="ECO:0000259" key="7">
    <source>
        <dbReference type="PROSITE" id="PS50850"/>
    </source>
</evidence>
<proteinExistence type="predicted"/>
<keyword evidence="5 6" id="KW-0472">Membrane</keyword>
<feature type="transmembrane region" description="Helical" evidence="6">
    <location>
        <begin position="301"/>
        <end position="323"/>
    </location>
</feature>
<evidence type="ECO:0000256" key="1">
    <source>
        <dbReference type="ARBA" id="ARBA00004141"/>
    </source>
</evidence>
<keyword evidence="2" id="KW-0813">Transport</keyword>
<organism evidence="8 9">
    <name type="scientific">Basidiobolus ranarum</name>
    <dbReference type="NCBI Taxonomy" id="34480"/>
    <lineage>
        <taxon>Eukaryota</taxon>
        <taxon>Fungi</taxon>
        <taxon>Fungi incertae sedis</taxon>
        <taxon>Zoopagomycota</taxon>
        <taxon>Entomophthoromycotina</taxon>
        <taxon>Basidiobolomycetes</taxon>
        <taxon>Basidiobolales</taxon>
        <taxon>Basidiobolaceae</taxon>
        <taxon>Basidiobolus</taxon>
    </lineage>
</organism>
<gene>
    <name evidence="8" type="ORF">K7432_007216</name>
</gene>
<feature type="transmembrane region" description="Helical" evidence="6">
    <location>
        <begin position="39"/>
        <end position="56"/>
    </location>
</feature>
<keyword evidence="4 6" id="KW-1133">Transmembrane helix</keyword>
<feature type="transmembrane region" description="Helical" evidence="6">
    <location>
        <begin position="335"/>
        <end position="352"/>
    </location>
</feature>
<keyword evidence="3 6" id="KW-0812">Transmembrane</keyword>
<comment type="caution">
    <text evidence="8">The sequence shown here is derived from an EMBL/GenBank/DDBJ whole genome shotgun (WGS) entry which is preliminary data.</text>
</comment>
<dbReference type="PANTHER" id="PTHR43791">
    <property type="entry name" value="PERMEASE-RELATED"/>
    <property type="match status" value="1"/>
</dbReference>
<keyword evidence="9" id="KW-1185">Reference proteome</keyword>
<evidence type="ECO:0000256" key="2">
    <source>
        <dbReference type="ARBA" id="ARBA00022448"/>
    </source>
</evidence>
<accession>A0ABR2WTS7</accession>
<dbReference type="InterPro" id="IPR011701">
    <property type="entry name" value="MFS"/>
</dbReference>